<dbReference type="PROSITE" id="PS00893">
    <property type="entry name" value="NUDIX_BOX"/>
    <property type="match status" value="1"/>
</dbReference>
<feature type="domain" description="Nudix hydrolase" evidence="4">
    <location>
        <begin position="11"/>
        <end position="140"/>
    </location>
</feature>
<dbReference type="PANTHER" id="PTHR43046">
    <property type="entry name" value="GDP-MANNOSE MANNOSYL HYDROLASE"/>
    <property type="match status" value="1"/>
</dbReference>
<dbReference type="InterPro" id="IPR000086">
    <property type="entry name" value="NUDIX_hydrolase_dom"/>
</dbReference>
<gene>
    <name evidence="5" type="ORF">A2946_01030</name>
</gene>
<keyword evidence="3" id="KW-0460">Magnesium</keyword>
<comment type="caution">
    <text evidence="5">The sequence shown here is derived from an EMBL/GenBank/DDBJ whole genome shotgun (WGS) entry which is preliminary data.</text>
</comment>
<dbReference type="AlphaFoldDB" id="A0A1G2CJL2"/>
<dbReference type="Proteomes" id="UP000178348">
    <property type="component" value="Unassembled WGS sequence"/>
</dbReference>
<dbReference type="CDD" id="cd18876">
    <property type="entry name" value="NUDIX_Hydrolase"/>
    <property type="match status" value="1"/>
</dbReference>
<dbReference type="Pfam" id="PF00293">
    <property type="entry name" value="NUDIX"/>
    <property type="match status" value="1"/>
</dbReference>
<dbReference type="InterPro" id="IPR020084">
    <property type="entry name" value="NUDIX_hydrolase_CS"/>
</dbReference>
<comment type="cofactor">
    <cofactor evidence="1">
        <name>Mg(2+)</name>
        <dbReference type="ChEBI" id="CHEBI:18420"/>
    </cofactor>
</comment>
<dbReference type="Gene3D" id="3.90.79.10">
    <property type="entry name" value="Nucleoside Triphosphate Pyrophosphohydrolase"/>
    <property type="match status" value="1"/>
</dbReference>
<dbReference type="SUPFAM" id="SSF55811">
    <property type="entry name" value="Nudix"/>
    <property type="match status" value="1"/>
</dbReference>
<evidence type="ECO:0000259" key="4">
    <source>
        <dbReference type="PROSITE" id="PS51462"/>
    </source>
</evidence>
<keyword evidence="2" id="KW-0378">Hydrolase</keyword>
<organism evidence="5 6">
    <name type="scientific">Candidatus Liptonbacteria bacterium RIFCSPLOWO2_01_FULL_53_13</name>
    <dbReference type="NCBI Taxonomy" id="1798651"/>
    <lineage>
        <taxon>Bacteria</taxon>
        <taxon>Candidatus Liptoniibacteriota</taxon>
    </lineage>
</organism>
<name>A0A1G2CJL2_9BACT</name>
<evidence type="ECO:0000313" key="5">
    <source>
        <dbReference type="EMBL" id="OGZ01437.1"/>
    </source>
</evidence>
<evidence type="ECO:0000256" key="1">
    <source>
        <dbReference type="ARBA" id="ARBA00001946"/>
    </source>
</evidence>
<proteinExistence type="predicted"/>
<dbReference type="EMBL" id="MHLB01000038">
    <property type="protein sequence ID" value="OGZ01437.1"/>
    <property type="molecule type" value="Genomic_DNA"/>
</dbReference>
<evidence type="ECO:0000256" key="3">
    <source>
        <dbReference type="ARBA" id="ARBA00022842"/>
    </source>
</evidence>
<accession>A0A1G2CJL2</accession>
<dbReference type="PROSITE" id="PS51462">
    <property type="entry name" value="NUDIX"/>
    <property type="match status" value="1"/>
</dbReference>
<dbReference type="InterPro" id="IPR015797">
    <property type="entry name" value="NUDIX_hydrolase-like_dom_sf"/>
</dbReference>
<sequence length="160" mass="18344">MISEYYKNLPKKRMAAGALILNENDEVLIVKQSYKDYWSIAGGVVDENESPRDACIREAKEEIGIDLKETELLCVDYLLNGVGQGESLKFIFFGGKLNENEIKEIKVDGKEIVEYKFMKIENALPLLNERLKKRLPKALEALKNNAVIYLEDGEFLRQQK</sequence>
<evidence type="ECO:0000256" key="2">
    <source>
        <dbReference type="ARBA" id="ARBA00022801"/>
    </source>
</evidence>
<dbReference type="PANTHER" id="PTHR43046:SF12">
    <property type="entry name" value="GDP-MANNOSE MANNOSYL HYDROLASE"/>
    <property type="match status" value="1"/>
</dbReference>
<evidence type="ECO:0000313" key="6">
    <source>
        <dbReference type="Proteomes" id="UP000178348"/>
    </source>
</evidence>
<dbReference type="GO" id="GO:0016787">
    <property type="term" value="F:hydrolase activity"/>
    <property type="evidence" value="ECO:0007669"/>
    <property type="project" value="UniProtKB-KW"/>
</dbReference>
<protein>
    <recommendedName>
        <fullName evidence="4">Nudix hydrolase domain-containing protein</fullName>
    </recommendedName>
</protein>
<reference evidence="5 6" key="1">
    <citation type="journal article" date="2016" name="Nat. Commun.">
        <title>Thousands of microbial genomes shed light on interconnected biogeochemical processes in an aquifer system.</title>
        <authorList>
            <person name="Anantharaman K."/>
            <person name="Brown C.T."/>
            <person name="Hug L.A."/>
            <person name="Sharon I."/>
            <person name="Castelle C.J."/>
            <person name="Probst A.J."/>
            <person name="Thomas B.C."/>
            <person name="Singh A."/>
            <person name="Wilkins M.J."/>
            <person name="Karaoz U."/>
            <person name="Brodie E.L."/>
            <person name="Williams K.H."/>
            <person name="Hubbard S.S."/>
            <person name="Banfield J.F."/>
        </authorList>
    </citation>
    <scope>NUCLEOTIDE SEQUENCE [LARGE SCALE GENOMIC DNA]</scope>
</reference>